<dbReference type="KEGG" id="rte:GSU10_00180"/>
<feature type="region of interest" description="Disordered" evidence="1">
    <location>
        <begin position="29"/>
        <end position="51"/>
    </location>
</feature>
<organism evidence="2 3">
    <name type="scientific">Rathayibacter tanaceti</name>
    <dbReference type="NCBI Taxonomy" id="1671680"/>
    <lineage>
        <taxon>Bacteria</taxon>
        <taxon>Bacillati</taxon>
        <taxon>Actinomycetota</taxon>
        <taxon>Actinomycetes</taxon>
        <taxon>Micrococcales</taxon>
        <taxon>Microbacteriaceae</taxon>
        <taxon>Rathayibacter</taxon>
    </lineage>
</organism>
<evidence type="ECO:0000313" key="2">
    <source>
        <dbReference type="EMBL" id="QHC54227.1"/>
    </source>
</evidence>
<gene>
    <name evidence="2" type="ORF">GSU10_00180</name>
</gene>
<evidence type="ECO:0000256" key="1">
    <source>
        <dbReference type="SAM" id="MobiDB-lite"/>
    </source>
</evidence>
<sequence length="51" mass="5349">MESSVLDLVYLLGMLALFSLVALAAKGVHALGGPPAPARDRRATRTGEEAR</sequence>
<proteinExistence type="predicted"/>
<reference evidence="3" key="1">
    <citation type="submission" date="2019-12" db="EMBL/GenBank/DDBJ databases">
        <title>Complete and draft genome sequences of new strains and members of some known species of the genus Rathayibacter isolated from plants.</title>
        <authorList>
            <person name="Tarlachkov S.V."/>
            <person name="Starodumova I.P."/>
            <person name="Dorofeeva L.V."/>
            <person name="Prisyazhnaya N.V."/>
            <person name="Leyn S."/>
            <person name="Zlamal J."/>
            <person name="Elan M."/>
            <person name="Osterman A.L."/>
            <person name="Nadler S."/>
            <person name="Subbotin S.A."/>
            <person name="Evtushenko L.I."/>
        </authorList>
    </citation>
    <scope>NUCLEOTIDE SEQUENCE [LARGE SCALE GENOMIC DNA]</scope>
    <source>
        <strain evidence="3">VKM Ac-2761</strain>
    </source>
</reference>
<dbReference type="AlphaFoldDB" id="A0AAE6RHK1"/>
<evidence type="ECO:0000313" key="3">
    <source>
        <dbReference type="Proteomes" id="UP000465031"/>
    </source>
</evidence>
<feature type="compositionally biased region" description="Basic and acidic residues" evidence="1">
    <location>
        <begin position="38"/>
        <end position="51"/>
    </location>
</feature>
<dbReference type="Proteomes" id="UP000465031">
    <property type="component" value="Chromosome"/>
</dbReference>
<accession>A0AAE6RHK1</accession>
<dbReference type="RefSeq" id="WP_158286083.1">
    <property type="nucleotide sequence ID" value="NZ_CP047186.1"/>
</dbReference>
<name>A0AAE6RHK1_9MICO</name>
<protein>
    <submittedName>
        <fullName evidence="2">Uncharacterized protein</fullName>
    </submittedName>
</protein>
<dbReference type="EMBL" id="CP047186">
    <property type="protein sequence ID" value="QHC54227.1"/>
    <property type="molecule type" value="Genomic_DNA"/>
</dbReference>